<sequence length="114" mass="11706">MNAARGVIFGLCILVAGGVFFGVISDLPDNQSDTNAGDLATVILGGFVMLSAAVIGAGALAGMSASESPAKTVTFPFQQPQGAAPPQGQPYPQQYSPQQYGAPPQQPRQDEGRQ</sequence>
<gene>
    <name evidence="3" type="ORF">SM611_11695</name>
</gene>
<evidence type="ECO:0000256" key="2">
    <source>
        <dbReference type="SAM" id="Phobius"/>
    </source>
</evidence>
<reference evidence="3 4" key="1">
    <citation type="submission" date="2023-11" db="EMBL/GenBank/DDBJ databases">
        <title>Actinomadura monticuli sp. nov., isolated from volcanic ash.</title>
        <authorList>
            <person name="Lee S.D."/>
            <person name="Yang H."/>
            <person name="Kim I.S."/>
        </authorList>
    </citation>
    <scope>NUCLEOTIDE SEQUENCE [LARGE SCALE GENOMIC DNA]</scope>
    <source>
        <strain evidence="3 4">DLS-62</strain>
    </source>
</reference>
<name>A0ABV4Q8W1_9ACTN</name>
<feature type="region of interest" description="Disordered" evidence="1">
    <location>
        <begin position="70"/>
        <end position="114"/>
    </location>
</feature>
<keyword evidence="4" id="KW-1185">Reference proteome</keyword>
<feature type="compositionally biased region" description="Low complexity" evidence="1">
    <location>
        <begin position="78"/>
        <end position="103"/>
    </location>
</feature>
<accession>A0ABV4Q8W1</accession>
<keyword evidence="2" id="KW-0812">Transmembrane</keyword>
<dbReference type="Proteomes" id="UP001569963">
    <property type="component" value="Unassembled WGS sequence"/>
</dbReference>
<protein>
    <submittedName>
        <fullName evidence="3">Uncharacterized protein</fullName>
    </submittedName>
</protein>
<feature type="transmembrane region" description="Helical" evidence="2">
    <location>
        <begin position="7"/>
        <end position="27"/>
    </location>
</feature>
<dbReference type="RefSeq" id="WP_371949437.1">
    <property type="nucleotide sequence ID" value="NZ_JAXCEI010000004.1"/>
</dbReference>
<evidence type="ECO:0000256" key="1">
    <source>
        <dbReference type="SAM" id="MobiDB-lite"/>
    </source>
</evidence>
<evidence type="ECO:0000313" key="4">
    <source>
        <dbReference type="Proteomes" id="UP001569963"/>
    </source>
</evidence>
<dbReference type="EMBL" id="JAXCEI010000004">
    <property type="protein sequence ID" value="MFA1539591.1"/>
    <property type="molecule type" value="Genomic_DNA"/>
</dbReference>
<evidence type="ECO:0000313" key="3">
    <source>
        <dbReference type="EMBL" id="MFA1539591.1"/>
    </source>
</evidence>
<comment type="caution">
    <text evidence="3">The sequence shown here is derived from an EMBL/GenBank/DDBJ whole genome shotgun (WGS) entry which is preliminary data.</text>
</comment>
<keyword evidence="2" id="KW-1133">Transmembrane helix</keyword>
<proteinExistence type="predicted"/>
<organism evidence="3 4">
    <name type="scientific">Actinomadura monticuli</name>
    <dbReference type="NCBI Taxonomy" id="3097367"/>
    <lineage>
        <taxon>Bacteria</taxon>
        <taxon>Bacillati</taxon>
        <taxon>Actinomycetota</taxon>
        <taxon>Actinomycetes</taxon>
        <taxon>Streptosporangiales</taxon>
        <taxon>Thermomonosporaceae</taxon>
        <taxon>Actinomadura</taxon>
    </lineage>
</organism>
<keyword evidence="2" id="KW-0472">Membrane</keyword>
<feature type="transmembrane region" description="Helical" evidence="2">
    <location>
        <begin position="39"/>
        <end position="61"/>
    </location>
</feature>